<feature type="domain" description="GGDEF" evidence="3">
    <location>
        <begin position="433"/>
        <end position="566"/>
    </location>
</feature>
<dbReference type="RefSeq" id="WP_167857366.1">
    <property type="nucleotide sequence ID" value="NZ_SIJK02000019.1"/>
</dbReference>
<dbReference type="InterPro" id="IPR000014">
    <property type="entry name" value="PAS"/>
</dbReference>
<accession>A0ABS4DAE4</accession>
<dbReference type="CDD" id="cd01948">
    <property type="entry name" value="EAL"/>
    <property type="match status" value="1"/>
</dbReference>
<dbReference type="InterPro" id="IPR052155">
    <property type="entry name" value="Biofilm_reg_signaling"/>
</dbReference>
<dbReference type="Proteomes" id="UP001193081">
    <property type="component" value="Unassembled WGS sequence"/>
</dbReference>
<dbReference type="PROSITE" id="PS50883">
    <property type="entry name" value="EAL"/>
    <property type="match status" value="1"/>
</dbReference>
<dbReference type="InterPro" id="IPR012226">
    <property type="entry name" value="Diguanyl_cyclase/Pdiesterase"/>
</dbReference>
<feature type="domain" description="PAS" evidence="1">
    <location>
        <begin position="1"/>
        <end position="41"/>
    </location>
</feature>
<dbReference type="CDD" id="cd01949">
    <property type="entry name" value="GGDEF"/>
    <property type="match status" value="1"/>
</dbReference>
<dbReference type="SMART" id="SM00267">
    <property type="entry name" value="GGDEF"/>
    <property type="match status" value="1"/>
</dbReference>
<dbReference type="SMART" id="SM00052">
    <property type="entry name" value="EAL"/>
    <property type="match status" value="1"/>
</dbReference>
<dbReference type="Gene3D" id="3.20.20.450">
    <property type="entry name" value="EAL domain"/>
    <property type="match status" value="1"/>
</dbReference>
<evidence type="ECO:0000259" key="1">
    <source>
        <dbReference type="PROSITE" id="PS50112"/>
    </source>
</evidence>
<dbReference type="SUPFAM" id="SSF55073">
    <property type="entry name" value="Nucleotide cyclase"/>
    <property type="match status" value="1"/>
</dbReference>
<gene>
    <name evidence="4" type="ORF">EYB53_011965</name>
</gene>
<dbReference type="InterPro" id="IPR035965">
    <property type="entry name" value="PAS-like_dom_sf"/>
</dbReference>
<dbReference type="PIRSF" id="PIRSF005925">
    <property type="entry name" value="Dos"/>
    <property type="match status" value="1"/>
</dbReference>
<dbReference type="InterPro" id="IPR029787">
    <property type="entry name" value="Nucleotide_cyclase"/>
</dbReference>
<comment type="caution">
    <text evidence="4">The sequence shown here is derived from an EMBL/GenBank/DDBJ whole genome shotgun (WGS) entry which is preliminary data.</text>
</comment>
<evidence type="ECO:0000259" key="3">
    <source>
        <dbReference type="PROSITE" id="PS50887"/>
    </source>
</evidence>
<protein>
    <submittedName>
        <fullName evidence="4">EAL domain-containing protein</fullName>
    </submittedName>
</protein>
<dbReference type="PANTHER" id="PTHR44757:SF2">
    <property type="entry name" value="BIOFILM ARCHITECTURE MAINTENANCE PROTEIN MBAA"/>
    <property type="match status" value="1"/>
</dbReference>
<dbReference type="InterPro" id="IPR001633">
    <property type="entry name" value="EAL_dom"/>
</dbReference>
<dbReference type="EMBL" id="SIJK02000019">
    <property type="protein sequence ID" value="MBP1466420.1"/>
    <property type="molecule type" value="Genomic_DNA"/>
</dbReference>
<dbReference type="InterPro" id="IPR000160">
    <property type="entry name" value="GGDEF_dom"/>
</dbReference>
<evidence type="ECO:0000313" key="5">
    <source>
        <dbReference type="Proteomes" id="UP001193081"/>
    </source>
</evidence>
<dbReference type="SUPFAM" id="SSF55785">
    <property type="entry name" value="PYP-like sensor domain (PAS domain)"/>
    <property type="match status" value="2"/>
</dbReference>
<proteinExistence type="predicted"/>
<dbReference type="Pfam" id="PF13188">
    <property type="entry name" value="PAS_8"/>
    <property type="match status" value="1"/>
</dbReference>
<sequence length="833" mass="92594">MQVLVAESLDALAVVDTEGVIRLVNAATEALFGRSAMNLLGHEFGFPLVNAQIGDLTIVRPDQSVAFINLEMTEIAWYGEPAYLVSMIDVTFERRSEQLLIESQQLFHQALDSMAAGVVMINTEGVIIAANHAWQGFLAIHNFPPEYGKIGTNYLRLAKRLIAASEPPSPTILEGLRAVLAGQRSHYQSEYALMMDQGPRWFAMNVLACREGHKICAIVTHDETTRKHQRDDLEIDSRQTLELIARQRSLEAVVARILLMTQNRHPDSIYVALLVPDADVFRSLPSEMLLPDELAILDRWAKGYALSANDANGNALAIQAIDMAGAEVPWPTLCPLLSARHMVMVWRAPVRAGALGVVAQLICCRRVAIAPNADDLVFMELVGQLLAIAIEQHEHTRQLAYQSYHDPLTGLPNRLLFEDRLHLALEIARRSGNLMAVMMLDLDRFKQINDTLGHTVGDTLLIQLARRFEGCVRTTDTLARRGGDEFMLVLPDVSGAPQVTRVARRLHDALRTPFVISQQELFVSASIGASLYPHDGEDADALQRSAEAAMYRAKSTLRNSFQFFDATVNTAALARLQLETHLRRAIERGELSLHYQAKVDRERHVIGAESLLRWQHPDLGQIPPTRFIPLAEEIGLIVPIGEWCLRELCRQIRVWDAAGLPAVRIAVNVSALQFSQQDFIPTLTQILAETKVEAERIEIELTESMLMGNVEAVTRQLSSLCSLGLSLAIDDFGTGFSSLAYLQRLPISVLKIDRSFVSKIGFENDSSERGIVNAIITLAHHLSMQVVAEGVETTTQYEFLHDMGCDFFQGYLFSKPIPPEQFAEVLRTGMAAL</sequence>
<dbReference type="InterPro" id="IPR035919">
    <property type="entry name" value="EAL_sf"/>
</dbReference>
<dbReference type="PROSITE" id="PS50112">
    <property type="entry name" value="PAS"/>
    <property type="match status" value="1"/>
</dbReference>
<evidence type="ECO:0000259" key="2">
    <source>
        <dbReference type="PROSITE" id="PS50883"/>
    </source>
</evidence>
<dbReference type="PANTHER" id="PTHR44757">
    <property type="entry name" value="DIGUANYLATE CYCLASE DGCP"/>
    <property type="match status" value="1"/>
</dbReference>
<keyword evidence="5" id="KW-1185">Reference proteome</keyword>
<name>A0ABS4DAE4_9CHLR</name>
<dbReference type="Gene3D" id="3.30.450.20">
    <property type="entry name" value="PAS domain"/>
    <property type="match status" value="2"/>
</dbReference>
<dbReference type="PROSITE" id="PS50887">
    <property type="entry name" value="GGDEF"/>
    <property type="match status" value="1"/>
</dbReference>
<dbReference type="Pfam" id="PF00563">
    <property type="entry name" value="EAL"/>
    <property type="match status" value="1"/>
</dbReference>
<evidence type="ECO:0000313" key="4">
    <source>
        <dbReference type="EMBL" id="MBP1466420.1"/>
    </source>
</evidence>
<reference evidence="4 5" key="1">
    <citation type="submission" date="2021-03" db="EMBL/GenBank/DDBJ databases">
        <authorList>
            <person name="Grouzdev D.S."/>
        </authorList>
    </citation>
    <scope>NUCLEOTIDE SEQUENCE [LARGE SCALE GENOMIC DNA]</scope>
    <source>
        <strain evidence="4 5">M50-1</strain>
    </source>
</reference>
<organism evidence="4 5">
    <name type="scientific">Candidatus Chloroploca mongolica</name>
    <dbReference type="NCBI Taxonomy" id="2528176"/>
    <lineage>
        <taxon>Bacteria</taxon>
        <taxon>Bacillati</taxon>
        <taxon>Chloroflexota</taxon>
        <taxon>Chloroflexia</taxon>
        <taxon>Chloroflexales</taxon>
        <taxon>Chloroflexineae</taxon>
        <taxon>Oscillochloridaceae</taxon>
        <taxon>Candidatus Chloroploca</taxon>
    </lineage>
</organism>
<feature type="domain" description="EAL" evidence="2">
    <location>
        <begin position="575"/>
        <end position="830"/>
    </location>
</feature>
<dbReference type="SUPFAM" id="SSF141868">
    <property type="entry name" value="EAL domain-like"/>
    <property type="match status" value="1"/>
</dbReference>
<dbReference type="Pfam" id="PF00990">
    <property type="entry name" value="GGDEF"/>
    <property type="match status" value="1"/>
</dbReference>
<dbReference type="InterPro" id="IPR043128">
    <property type="entry name" value="Rev_trsase/Diguanyl_cyclase"/>
</dbReference>
<dbReference type="Gene3D" id="3.30.70.270">
    <property type="match status" value="1"/>
</dbReference>
<dbReference type="NCBIfam" id="TIGR00254">
    <property type="entry name" value="GGDEF"/>
    <property type="match status" value="1"/>
</dbReference>